<dbReference type="KEGG" id="fra:Francci3_1514"/>
<evidence type="ECO:0000313" key="3">
    <source>
        <dbReference type="Proteomes" id="UP000001937"/>
    </source>
</evidence>
<feature type="region of interest" description="Disordered" evidence="1">
    <location>
        <begin position="160"/>
        <end position="191"/>
    </location>
</feature>
<dbReference type="eggNOG" id="ENOG50332WB">
    <property type="taxonomic scope" value="Bacteria"/>
</dbReference>
<protein>
    <submittedName>
        <fullName evidence="2">Uncharacterized protein</fullName>
    </submittedName>
</protein>
<dbReference type="EMBL" id="CP000249">
    <property type="protein sequence ID" value="ABD10890.1"/>
    <property type="molecule type" value="Genomic_DNA"/>
</dbReference>
<dbReference type="STRING" id="106370.Francci3_1514"/>
<name>Q2JCV2_FRACC</name>
<reference evidence="2 3" key="1">
    <citation type="journal article" date="2007" name="Genome Res.">
        <title>Genome characteristics of facultatively symbiotic Frankia sp. strains reflect host range and host plant biogeography.</title>
        <authorList>
            <person name="Normand P."/>
            <person name="Lapierre P."/>
            <person name="Tisa L.S."/>
            <person name="Gogarten J.P."/>
            <person name="Alloisio N."/>
            <person name="Bagnarol E."/>
            <person name="Bassi C.A."/>
            <person name="Berry A.M."/>
            <person name="Bickhart D.M."/>
            <person name="Choisne N."/>
            <person name="Couloux A."/>
            <person name="Cournoyer B."/>
            <person name="Cruveiller S."/>
            <person name="Daubin V."/>
            <person name="Demange N."/>
            <person name="Francino M.P."/>
            <person name="Goltsman E."/>
            <person name="Huang Y."/>
            <person name="Kopp O.R."/>
            <person name="Labarre L."/>
            <person name="Lapidus A."/>
            <person name="Lavire C."/>
            <person name="Marechal J."/>
            <person name="Martinez M."/>
            <person name="Mastronunzio J.E."/>
            <person name="Mullin B.C."/>
            <person name="Niemann J."/>
            <person name="Pujic P."/>
            <person name="Rawnsley T."/>
            <person name="Rouy Z."/>
            <person name="Schenowitz C."/>
            <person name="Sellstedt A."/>
            <person name="Tavares F."/>
            <person name="Tomkins J.P."/>
            <person name="Vallenet D."/>
            <person name="Valverde C."/>
            <person name="Wall L.G."/>
            <person name="Wang Y."/>
            <person name="Medigue C."/>
            <person name="Benson D.R."/>
        </authorList>
    </citation>
    <scope>NUCLEOTIDE SEQUENCE [LARGE SCALE GENOMIC DNA]</scope>
    <source>
        <strain evidence="3">DSM 45818 / CECT 9043 / CcI3</strain>
    </source>
</reference>
<dbReference type="OrthoDB" id="3354731at2"/>
<proteinExistence type="predicted"/>
<organism evidence="2 3">
    <name type="scientific">Frankia casuarinae (strain DSM 45818 / CECT 9043 / HFP020203 / CcI3)</name>
    <dbReference type="NCBI Taxonomy" id="106370"/>
    <lineage>
        <taxon>Bacteria</taxon>
        <taxon>Bacillati</taxon>
        <taxon>Actinomycetota</taxon>
        <taxon>Actinomycetes</taxon>
        <taxon>Frankiales</taxon>
        <taxon>Frankiaceae</taxon>
        <taxon>Frankia</taxon>
    </lineage>
</organism>
<dbReference type="RefSeq" id="WP_011435953.1">
    <property type="nucleotide sequence ID" value="NC_007777.1"/>
</dbReference>
<dbReference type="Proteomes" id="UP000001937">
    <property type="component" value="Chromosome"/>
</dbReference>
<accession>Q2JCV2</accession>
<dbReference type="HOGENOM" id="CLU_830651_0_0_11"/>
<gene>
    <name evidence="2" type="ordered locus">Francci3_1514</name>
</gene>
<dbReference type="AlphaFoldDB" id="Q2JCV2"/>
<evidence type="ECO:0000313" key="2">
    <source>
        <dbReference type="EMBL" id="ABD10890.1"/>
    </source>
</evidence>
<sequence length="355" mass="39357">MVTVPDDVVEPRIVTAPHVGDEYNGIRQKFRGTVAVTGAQYLEYYVHGLPTVSADLLHHPRLADCFRGSRTVERARRDYEIIGRQLNHRMTELNTSLAALANGRLIRTVFAAQDRAVLYFDVDEGQYIVGVSLGADAIESADLTLSRTATEIRAARGIGDPNYGGYHRGDGTFLPSPTRADGSPDTGSHPFVSLPRPSAPVFANPWASLIKRRWSPAGDSREEEFQAQAVSVLKPGDLQYMALVRGGTVSAADLMDHDDLNEFFVGLSREARREGLVKVAAKFLALSDLLDGLLRSVLNRRLTRTVLDVEKGALYFHRLSRDEFLMGVTLDQRRVSEADRRFQLLVRRLTASYGC</sequence>
<keyword evidence="3" id="KW-1185">Reference proteome</keyword>
<evidence type="ECO:0000256" key="1">
    <source>
        <dbReference type="SAM" id="MobiDB-lite"/>
    </source>
</evidence>